<sequence>MFVFMGVFLLLNITLLMANFIDPRCFWRINLDETTDEYLGLSCAFILAAVQTPIEKDYFNKTLNVLKTTKNHKYALALVFAMDEINRNPDLLPNMSLIIRYTLGHCDRKTGIPTPYLFHKKKQSPIHDYFCNEETMCSFLLSESNWEVSLSSWNYLNSFLSPRLLMLTYGPFQSVFSDDEQYPYLYQMAPKGPSLALAMVSFILYFKWNWIGLVIPDDDQGNQFLLELKKQSENKEICFAFVKMISVDDVSLPHTTEMYYSQIVMSLTNIIIIYGETYNFIDLIFRMLDPPTLQRIWITTIEWNFPTSNTDINHGTFYGSLTFLPHHGEISGFKNFVQTWFHVRNTDLYLLMQEWKYFNYEDSASNCKILKNNSSDASFDWLMEQKFDMTFSESSHNIYNAVHAIAHALHEMNLQQADNQATDNGKRASSHCLKVNSFLRRTYFTNPLGDKVFMKQRVIMQDEYDIVHFGNLSQHLGIKMKLGKISPYLPHGRHFHLYEDMIELATGRRKMPSSVCSADCSPGFRRLWKEGMAACCFVCSPCPENEISNETNMDQCVNCPEYQYANTEQNKCIQKGVTFLSYEEPLGMALALMAFCFSAFTALVLCVFVKHHDTPIVKANNRSLSYLLLMSLMFCFLCSFFFIGLPNRVICVLQQITFGIVFTVAVSTVLAKTVIVVLAFKVTDPGRRLRYFLVSGTPNYIIPICSLLQCVLCAIWLAVSPPFVDIDEHTLHGHIIIVCNKGSDTAFYCILGYLACLALGSFSVAFLAKNLPDTFNEAKFLTFSMLVFCSVWVTFLPVYHSTKGKHMVAVEIFSILASSAGMLGCIFVPKIYIILMRPERNSTQKIREKSYF</sequence>
<dbReference type="InterPro" id="IPR038550">
    <property type="entry name" value="GPCR_3_9-Cys_sf"/>
</dbReference>
<protein>
    <submittedName>
        <fullName evidence="14">Vomeronasal 2, receptor 51</fullName>
    </submittedName>
</protein>
<dbReference type="ExpressionAtlas" id="L7N215">
    <property type="expression patterns" value="baseline and differential"/>
</dbReference>
<keyword evidence="8" id="KW-0675">Receptor</keyword>
<evidence type="ECO:0000313" key="16">
    <source>
        <dbReference type="Proteomes" id="UP000000589"/>
    </source>
</evidence>
<dbReference type="FunFam" id="2.10.50.30:FF:000016">
    <property type="entry name" value="Vomeronasal 2, receptor 18"/>
    <property type="match status" value="1"/>
</dbReference>
<feature type="transmembrane region" description="Helical" evidence="11">
    <location>
        <begin position="700"/>
        <end position="719"/>
    </location>
</feature>
<evidence type="ECO:0000256" key="11">
    <source>
        <dbReference type="SAM" id="Phobius"/>
    </source>
</evidence>
<dbReference type="CTD" id="100042921"/>
<evidence type="ECO:0000256" key="7">
    <source>
        <dbReference type="ARBA" id="ARBA00023136"/>
    </source>
</evidence>
<dbReference type="Pfam" id="PF01094">
    <property type="entry name" value="ANF_receptor"/>
    <property type="match status" value="1"/>
</dbReference>
<dbReference type="InterPro" id="IPR000068">
    <property type="entry name" value="GPCR_3_Ca_sens_rcpt-rel"/>
</dbReference>
<proteinExistence type="predicted"/>
<dbReference type="Gene3D" id="3.40.50.2300">
    <property type="match status" value="2"/>
</dbReference>
<dbReference type="eggNOG" id="KOG1056">
    <property type="taxonomic scope" value="Eukaryota"/>
</dbReference>
<gene>
    <name evidence="14 15" type="primary">Vmn2r51</name>
</gene>
<dbReference type="PaxDb" id="10090-ENSMUSP00000092459"/>
<dbReference type="PRINTS" id="PR01535">
    <property type="entry name" value="VOMERONASL2R"/>
</dbReference>
<evidence type="ECO:0000256" key="4">
    <source>
        <dbReference type="ARBA" id="ARBA00022729"/>
    </source>
</evidence>
<dbReference type="HOGENOM" id="CLU_005389_5_0_1"/>
<feature type="signal peptide" evidence="12">
    <location>
        <begin position="1"/>
        <end position="18"/>
    </location>
</feature>
<feature type="transmembrane region" description="Helical" evidence="11">
    <location>
        <begin position="656"/>
        <end position="680"/>
    </location>
</feature>
<evidence type="ECO:0000313" key="15">
    <source>
        <dbReference type="MGI" id="MGI:3757937"/>
    </source>
</evidence>
<evidence type="ECO:0000256" key="6">
    <source>
        <dbReference type="ARBA" id="ARBA00023040"/>
    </source>
</evidence>
<dbReference type="SUPFAM" id="SSF53822">
    <property type="entry name" value="Periplasmic binding protein-like I"/>
    <property type="match status" value="1"/>
</dbReference>
<dbReference type="Ensembl" id="ENSMUST00000094863.6">
    <property type="protein sequence ID" value="ENSMUSP00000092459.5"/>
    <property type="gene ID" value="ENSMUSG00000058685.8"/>
</dbReference>
<keyword evidence="7 11" id="KW-0472">Membrane</keyword>
<dbReference type="InterPro" id="IPR001828">
    <property type="entry name" value="ANF_lig-bd_rcpt"/>
</dbReference>
<evidence type="ECO:0000256" key="9">
    <source>
        <dbReference type="ARBA" id="ARBA00023180"/>
    </source>
</evidence>
<dbReference type="BioGRID-ORCS" id="100042921">
    <property type="hits" value="2 hits in 73 CRISPR screens"/>
</dbReference>
<name>L7N215_MOUSE</name>
<dbReference type="PhylomeDB" id="L7N215"/>
<reference evidence="14 16" key="2">
    <citation type="journal article" date="2011" name="PLoS Biol.">
        <title>Modernizing reference genome assemblies.</title>
        <authorList>
            <person name="Church D.M."/>
            <person name="Schneider V.A."/>
            <person name="Graves T."/>
            <person name="Auger K."/>
            <person name="Cunningham F."/>
            <person name="Bouk N."/>
            <person name="Chen H.C."/>
            <person name="Agarwala R."/>
            <person name="McLaren W.M."/>
            <person name="Ritchie G.R."/>
            <person name="Albracht D."/>
            <person name="Kremitzki M."/>
            <person name="Rock S."/>
            <person name="Kotkiewicz H."/>
            <person name="Kremitzki C."/>
            <person name="Wollam A."/>
            <person name="Trani L."/>
            <person name="Fulton L."/>
            <person name="Fulton R."/>
            <person name="Matthews L."/>
            <person name="Whitehead S."/>
            <person name="Chow W."/>
            <person name="Torrance J."/>
            <person name="Dunn M."/>
            <person name="Harden G."/>
            <person name="Threadgold G."/>
            <person name="Wood J."/>
            <person name="Collins J."/>
            <person name="Heath P."/>
            <person name="Griffiths G."/>
            <person name="Pelan S."/>
            <person name="Grafham D."/>
            <person name="Eichler E.E."/>
            <person name="Weinstock G."/>
            <person name="Mardis E.R."/>
            <person name="Wilson R.K."/>
            <person name="Howe K."/>
            <person name="Flicek P."/>
            <person name="Hubbard T."/>
        </authorList>
    </citation>
    <scope>NUCLEOTIDE SEQUENCE [LARGE SCALE GENOMIC DNA]</scope>
    <source>
        <strain evidence="14 16">C57BL/6J</strain>
    </source>
</reference>
<dbReference type="Bgee" id="ENSMUSG00000058685">
    <property type="expression patterns" value="Expressed in animal zygote and 3 other cell types or tissues"/>
</dbReference>
<dbReference type="FunFam" id="3.40.50.2300:FF:000024">
    <property type="entry name" value="Vomeronasal 2, receptor 73"/>
    <property type="match status" value="1"/>
</dbReference>
<evidence type="ECO:0000256" key="3">
    <source>
        <dbReference type="ARBA" id="ARBA00022692"/>
    </source>
</evidence>
<evidence type="ECO:0000313" key="14">
    <source>
        <dbReference type="Ensembl" id="ENSMUSP00000092459.5"/>
    </source>
</evidence>
<evidence type="ECO:0000256" key="2">
    <source>
        <dbReference type="ARBA" id="ARBA00022475"/>
    </source>
</evidence>
<feature type="transmembrane region" description="Helical" evidence="11">
    <location>
        <begin position="745"/>
        <end position="768"/>
    </location>
</feature>
<dbReference type="UCSC" id="uc012eyp.1">
    <property type="organism name" value="mouse"/>
</dbReference>
<reference evidence="14 16" key="1">
    <citation type="journal article" date="2009" name="PLoS Biol.">
        <title>Lineage-specific biology revealed by a finished genome assembly of the mouse.</title>
        <authorList>
            <consortium name="Mouse Genome Sequencing Consortium"/>
            <person name="Church D.M."/>
            <person name="Goodstadt L."/>
            <person name="Hillier L.W."/>
            <person name="Zody M.C."/>
            <person name="Goldstein S."/>
            <person name="She X."/>
            <person name="Bult C.J."/>
            <person name="Agarwala R."/>
            <person name="Cherry J.L."/>
            <person name="DiCuccio M."/>
            <person name="Hlavina W."/>
            <person name="Kapustin Y."/>
            <person name="Meric P."/>
            <person name="Maglott D."/>
            <person name="Birtle Z."/>
            <person name="Marques A.C."/>
            <person name="Graves T."/>
            <person name="Zhou S."/>
            <person name="Teague B."/>
            <person name="Potamousis K."/>
            <person name="Churas C."/>
            <person name="Place M."/>
            <person name="Herschleb J."/>
            <person name="Runnheim R."/>
            <person name="Forrest D."/>
            <person name="Amos-Landgraf J."/>
            <person name="Schwartz D.C."/>
            <person name="Cheng Z."/>
            <person name="Lindblad-Toh K."/>
            <person name="Eichler E.E."/>
            <person name="Ponting C.P."/>
        </authorList>
    </citation>
    <scope>NUCLEOTIDE SEQUENCE [LARGE SCALE GENOMIC DNA]</scope>
    <source>
        <strain evidence="14 16">C57BL/6J</strain>
    </source>
</reference>
<dbReference type="RefSeq" id="NP_001098649.1">
    <property type="nucleotide sequence ID" value="NM_001105179.1"/>
</dbReference>
<dbReference type="PANTHER" id="PTHR24061">
    <property type="entry name" value="CALCIUM-SENSING RECEPTOR-RELATED"/>
    <property type="match status" value="1"/>
</dbReference>
<dbReference type="Pfam" id="PF07562">
    <property type="entry name" value="NCD3G"/>
    <property type="match status" value="1"/>
</dbReference>
<dbReference type="InterPro" id="IPR017978">
    <property type="entry name" value="GPCR_3_C"/>
</dbReference>
<evidence type="ECO:0000256" key="12">
    <source>
        <dbReference type="SAM" id="SignalP"/>
    </source>
</evidence>
<dbReference type="GeneTree" id="ENSGT00950000182788"/>
<dbReference type="GO" id="GO:0005886">
    <property type="term" value="C:plasma membrane"/>
    <property type="evidence" value="ECO:0000318"/>
    <property type="project" value="GO_Central"/>
</dbReference>
<feature type="domain" description="G-protein coupled receptors family 3 profile" evidence="13">
    <location>
        <begin position="586"/>
        <end position="850"/>
    </location>
</feature>
<dbReference type="GeneID" id="100042921"/>
<feature type="transmembrane region" description="Helical" evidence="11">
    <location>
        <begin position="586"/>
        <end position="611"/>
    </location>
</feature>
<dbReference type="Gene3D" id="2.10.50.30">
    <property type="entry name" value="GPCR, family 3, nine cysteines domain"/>
    <property type="match status" value="1"/>
</dbReference>
<dbReference type="InterPro" id="IPR011500">
    <property type="entry name" value="GPCR_3_9-Cys_dom"/>
</dbReference>
<evidence type="ECO:0000256" key="5">
    <source>
        <dbReference type="ARBA" id="ARBA00022989"/>
    </source>
</evidence>
<accession>L7N215</accession>
<dbReference type="InterPro" id="IPR028082">
    <property type="entry name" value="Peripla_BP_I"/>
</dbReference>
<dbReference type="MGI" id="MGI:3757937">
    <property type="gene designation" value="Vmn2r51"/>
</dbReference>
<dbReference type="PRINTS" id="PR00248">
    <property type="entry name" value="GPCRMGR"/>
</dbReference>
<reference evidence="14" key="4">
    <citation type="submission" date="2025-09" db="UniProtKB">
        <authorList>
            <consortium name="Ensembl"/>
        </authorList>
    </citation>
    <scope>IDENTIFICATION</scope>
    <source>
        <strain evidence="14">C57BL/6J</strain>
    </source>
</reference>
<evidence type="ECO:0000259" key="13">
    <source>
        <dbReference type="PROSITE" id="PS50259"/>
    </source>
</evidence>
<dbReference type="iPTMnet" id="L7N215"/>
<feature type="transmembrane region" description="Helical" evidence="11">
    <location>
        <begin position="780"/>
        <end position="800"/>
    </location>
</feature>
<feature type="chain" id="PRO_5003982197" evidence="12">
    <location>
        <begin position="19"/>
        <end position="852"/>
    </location>
</feature>
<dbReference type="AGR" id="MGI:3757937"/>
<dbReference type="KEGG" id="mmu:100042921"/>
<dbReference type="RNAct" id="L7N215">
    <property type="molecule type" value="protein"/>
</dbReference>
<evidence type="ECO:0000256" key="8">
    <source>
        <dbReference type="ARBA" id="ARBA00023170"/>
    </source>
</evidence>
<feature type="transmembrane region" description="Helical" evidence="11">
    <location>
        <begin position="812"/>
        <end position="835"/>
    </location>
</feature>
<feature type="transmembrane region" description="Helical" evidence="11">
    <location>
        <begin position="623"/>
        <end position="644"/>
    </location>
</feature>
<keyword evidence="9" id="KW-0325">Glycoprotein</keyword>
<reference evidence="14" key="3">
    <citation type="submission" date="2025-08" db="UniProtKB">
        <authorList>
            <consortium name="Ensembl"/>
        </authorList>
    </citation>
    <scope>IDENTIFICATION</scope>
    <source>
        <strain evidence="14">C57BL/6J</strain>
    </source>
</reference>
<keyword evidence="10" id="KW-0807">Transducer</keyword>
<dbReference type="AlphaFoldDB" id="L7N215"/>
<dbReference type="GO" id="GO:0004930">
    <property type="term" value="F:G protein-coupled receptor activity"/>
    <property type="evidence" value="ECO:0000318"/>
    <property type="project" value="GO_Central"/>
</dbReference>
<dbReference type="InParanoid" id="L7N215"/>
<dbReference type="OMA" id="FYLTMFW"/>
<evidence type="ECO:0000256" key="1">
    <source>
        <dbReference type="ARBA" id="ARBA00004651"/>
    </source>
</evidence>
<dbReference type="Proteomes" id="UP000000589">
    <property type="component" value="Chromosome 7"/>
</dbReference>
<dbReference type="PROSITE" id="PS50259">
    <property type="entry name" value="G_PROTEIN_RECEP_F3_4"/>
    <property type="match status" value="1"/>
</dbReference>
<dbReference type="PhosphoSitePlus" id="L7N215"/>
<evidence type="ECO:0000256" key="10">
    <source>
        <dbReference type="ARBA" id="ARBA00023224"/>
    </source>
</evidence>
<keyword evidence="2" id="KW-1003">Cell membrane</keyword>
<keyword evidence="3 11" id="KW-0812">Transmembrane</keyword>
<dbReference type="SMR" id="L7N215"/>
<dbReference type="InterPro" id="IPR000337">
    <property type="entry name" value="GPCR_3"/>
</dbReference>
<keyword evidence="4 12" id="KW-0732">Signal</keyword>
<dbReference type="Pfam" id="PF00003">
    <property type="entry name" value="7tm_3"/>
    <property type="match status" value="1"/>
</dbReference>
<dbReference type="InterPro" id="IPR004073">
    <property type="entry name" value="GPCR_3_vmron_rcpt_2"/>
</dbReference>
<comment type="subcellular location">
    <subcellularLocation>
        <location evidence="1">Cell membrane</location>
        <topology evidence="1">Multi-pass membrane protein</topology>
    </subcellularLocation>
</comment>
<dbReference type="CDD" id="cd15283">
    <property type="entry name" value="7tmC_V2R_pheromone"/>
    <property type="match status" value="1"/>
</dbReference>
<keyword evidence="6" id="KW-0297">G-protein coupled receptor</keyword>
<dbReference type="PANTHER" id="PTHR24061:SF436">
    <property type="entry name" value="EC2-V2R PHEROMONE RECEPTOR PROTEIN-RELATED"/>
    <property type="match status" value="1"/>
</dbReference>
<dbReference type="VEuPathDB" id="HostDB:ENSMUSG00000058685"/>
<keyword evidence="5 11" id="KW-1133">Transmembrane helix</keyword>
<dbReference type="OrthoDB" id="5984008at2759"/>
<organism evidence="14 16">
    <name type="scientific">Mus musculus</name>
    <name type="common">Mouse</name>
    <dbReference type="NCBI Taxonomy" id="10090"/>
    <lineage>
        <taxon>Eukaryota</taxon>
        <taxon>Metazoa</taxon>
        <taxon>Chordata</taxon>
        <taxon>Craniata</taxon>
        <taxon>Vertebrata</taxon>
        <taxon>Euteleostomi</taxon>
        <taxon>Mammalia</taxon>
        <taxon>Eutheria</taxon>
        <taxon>Euarchontoglires</taxon>
        <taxon>Glires</taxon>
        <taxon>Rodentia</taxon>
        <taxon>Myomorpha</taxon>
        <taxon>Muroidea</taxon>
        <taxon>Muridae</taxon>
        <taxon>Murinae</taxon>
        <taxon>Mus</taxon>
        <taxon>Mus</taxon>
    </lineage>
</organism>
<keyword evidence="16" id="KW-1185">Reference proteome</keyword>